<evidence type="ECO:0000256" key="1">
    <source>
        <dbReference type="ARBA" id="ARBA00022723"/>
    </source>
</evidence>
<dbReference type="Proteomes" id="UP000011116">
    <property type="component" value="Chromosome 1H"/>
</dbReference>
<keyword evidence="2 4" id="KW-0863">Zinc-finger</keyword>
<dbReference type="InterPro" id="IPR010666">
    <property type="entry name" value="Znf_GRF"/>
</dbReference>
<dbReference type="Gramene" id="HORVU.MOREX.r3.1HG0009640.1">
    <property type="protein sequence ID" value="HORVU.MOREX.r3.1HG0009640.1"/>
    <property type="gene ID" value="HORVU.MOREX.r3.1HG0009640"/>
</dbReference>
<keyword evidence="8" id="KW-1185">Reference proteome</keyword>
<feature type="domain" description="GRF-type" evidence="6">
    <location>
        <begin position="22"/>
        <end position="76"/>
    </location>
</feature>
<feature type="transmembrane region" description="Helical" evidence="5">
    <location>
        <begin position="154"/>
        <end position="173"/>
    </location>
</feature>
<evidence type="ECO:0000313" key="8">
    <source>
        <dbReference type="Proteomes" id="UP000011116"/>
    </source>
</evidence>
<dbReference type="PROSITE" id="PS51999">
    <property type="entry name" value="ZF_GRF"/>
    <property type="match status" value="1"/>
</dbReference>
<dbReference type="PANTHER" id="PTHR48130">
    <property type="entry name" value="OS12G0467600 PROTEIN"/>
    <property type="match status" value="1"/>
</dbReference>
<reference evidence="7" key="2">
    <citation type="submission" date="2020-10" db="EMBL/GenBank/DDBJ databases">
        <authorList>
            <person name="Scholz U."/>
            <person name="Mascher M."/>
            <person name="Fiebig A."/>
        </authorList>
    </citation>
    <scope>NUCLEOTIDE SEQUENCE [LARGE SCALE GENOMIC DNA]</scope>
    <source>
        <strain evidence="7">cv. Morex</strain>
    </source>
</reference>
<dbReference type="GO" id="GO:0008270">
    <property type="term" value="F:zinc ion binding"/>
    <property type="evidence" value="ECO:0007669"/>
    <property type="project" value="UniProtKB-KW"/>
</dbReference>
<keyword evidence="3" id="KW-0862">Zinc</keyword>
<dbReference type="PANTHER" id="PTHR48130:SF6">
    <property type="entry name" value="ZINC FINGER GRF-TYPE DOMAIN-CONTAINING PROTEIN"/>
    <property type="match status" value="1"/>
</dbReference>
<protein>
    <recommendedName>
        <fullName evidence="6">GRF-type domain-containing protein</fullName>
    </recommendedName>
</protein>
<evidence type="ECO:0000256" key="4">
    <source>
        <dbReference type="PROSITE-ProRule" id="PRU01343"/>
    </source>
</evidence>
<reference evidence="7" key="3">
    <citation type="submission" date="2022-01" db="UniProtKB">
        <authorList>
            <consortium name="EnsemblPlants"/>
        </authorList>
    </citation>
    <scope>IDENTIFICATION</scope>
    <source>
        <strain evidence="7">subsp. vulgare</strain>
    </source>
</reference>
<dbReference type="AlphaFoldDB" id="A0A8I6WP88"/>
<evidence type="ECO:0000256" key="2">
    <source>
        <dbReference type="ARBA" id="ARBA00022771"/>
    </source>
</evidence>
<dbReference type="SMR" id="A0A8I6WP88"/>
<evidence type="ECO:0000259" key="6">
    <source>
        <dbReference type="PROSITE" id="PS51999"/>
    </source>
</evidence>
<dbReference type="EnsemblPlants" id="HORVU.MOREX.r3.1HG0009640.1">
    <property type="protein sequence ID" value="HORVU.MOREX.r3.1HG0009640.1"/>
    <property type="gene ID" value="HORVU.MOREX.r3.1HG0009640"/>
</dbReference>
<name>A0A8I6WP88_HORVV</name>
<accession>A0A8I6WP88</accession>
<keyword evidence="5" id="KW-1133">Transmembrane helix</keyword>
<organism evidence="7 8">
    <name type="scientific">Hordeum vulgare subsp. vulgare</name>
    <name type="common">Domesticated barley</name>
    <dbReference type="NCBI Taxonomy" id="112509"/>
    <lineage>
        <taxon>Eukaryota</taxon>
        <taxon>Viridiplantae</taxon>
        <taxon>Streptophyta</taxon>
        <taxon>Embryophyta</taxon>
        <taxon>Tracheophyta</taxon>
        <taxon>Spermatophyta</taxon>
        <taxon>Magnoliopsida</taxon>
        <taxon>Liliopsida</taxon>
        <taxon>Poales</taxon>
        <taxon>Poaceae</taxon>
        <taxon>BOP clade</taxon>
        <taxon>Pooideae</taxon>
        <taxon>Triticodae</taxon>
        <taxon>Triticeae</taxon>
        <taxon>Hordeinae</taxon>
        <taxon>Hordeum</taxon>
    </lineage>
</organism>
<sequence length="177" mass="20304">MSTSSATQSNWRQYGPVMLTRCPNCPRPEPLKRLLTKTDENGNLGREFVKCLSKPMAGRDGMILKKCTHFEWIDEYVHMIKSEGYIDSSVAATWELNLGGVPQMENWGSSDRGAGRVVPMARYLESELTDELKKIKKNQREMIDLQKQANIMTMFFYCCVIALFMFYLLFIVIRGGI</sequence>
<evidence type="ECO:0000313" key="7">
    <source>
        <dbReference type="EnsemblPlants" id="HORVU.MOREX.r3.1HG0009640.1"/>
    </source>
</evidence>
<keyword evidence="5" id="KW-0812">Transmembrane</keyword>
<keyword evidence="5" id="KW-0472">Membrane</keyword>
<keyword evidence="1" id="KW-0479">Metal-binding</keyword>
<evidence type="ECO:0000256" key="5">
    <source>
        <dbReference type="SAM" id="Phobius"/>
    </source>
</evidence>
<reference evidence="8" key="1">
    <citation type="journal article" date="2012" name="Nature">
        <title>A physical, genetic and functional sequence assembly of the barley genome.</title>
        <authorList>
            <consortium name="The International Barley Genome Sequencing Consortium"/>
            <person name="Mayer K.F."/>
            <person name="Waugh R."/>
            <person name="Brown J.W."/>
            <person name="Schulman A."/>
            <person name="Langridge P."/>
            <person name="Platzer M."/>
            <person name="Fincher G.B."/>
            <person name="Muehlbauer G.J."/>
            <person name="Sato K."/>
            <person name="Close T.J."/>
            <person name="Wise R.P."/>
            <person name="Stein N."/>
        </authorList>
    </citation>
    <scope>NUCLEOTIDE SEQUENCE [LARGE SCALE GENOMIC DNA]</scope>
    <source>
        <strain evidence="8">cv. Morex</strain>
    </source>
</reference>
<proteinExistence type="predicted"/>
<evidence type="ECO:0000256" key="3">
    <source>
        <dbReference type="ARBA" id="ARBA00022833"/>
    </source>
</evidence>